<evidence type="ECO:0000259" key="1">
    <source>
        <dbReference type="Pfam" id="PF00535"/>
    </source>
</evidence>
<keyword evidence="3" id="KW-1185">Reference proteome</keyword>
<gene>
    <name evidence="2" type="ORF">SAMN05444277_103250</name>
</gene>
<sequence>MRFSFILPVRNGGEYIKECVASILAQTLQDFNLIILENCSTDGTAEWLQTLTDERIIIIPAEKPLSIEENWARILAVPKNEFMTMTGHDDLFDKNYLQVMSDLIDQYPDASLYQTHFEYVDKDGKFITNCLPMDEQQFSHEFLACFMCRTINSTGTGYLMRSKDYNENGGLSKEYPNLIFADYALWIDISLLSFKATSPYKTFKYRIHNSISKTTNGEEYQKAFEVFLNFLIQRKQNEKIKMVIERYGKEMLLYHCESLSHRILKTPVANRKIAVKEFIEKCKQYAETLIPGQHFQPLKIFRIKIAEIFDRSSFNRSFFKIYKKLSS</sequence>
<dbReference type="Pfam" id="PF00535">
    <property type="entry name" value="Glycos_transf_2"/>
    <property type="match status" value="1"/>
</dbReference>
<dbReference type="InterPro" id="IPR050834">
    <property type="entry name" value="Glycosyltransf_2"/>
</dbReference>
<reference evidence="2 3" key="1">
    <citation type="submission" date="2016-10" db="EMBL/GenBank/DDBJ databases">
        <authorList>
            <person name="de Groot N.N."/>
        </authorList>
    </citation>
    <scope>NUCLEOTIDE SEQUENCE [LARGE SCALE GENOMIC DNA]</scope>
    <source>
        <strain evidence="2 3">DSM 28286</strain>
    </source>
</reference>
<dbReference type="AlphaFoldDB" id="A0A1I5UES1"/>
<dbReference type="SUPFAM" id="SSF53448">
    <property type="entry name" value="Nucleotide-diphospho-sugar transferases"/>
    <property type="match status" value="1"/>
</dbReference>
<evidence type="ECO:0000313" key="3">
    <source>
        <dbReference type="Proteomes" id="UP000199031"/>
    </source>
</evidence>
<evidence type="ECO:0000313" key="2">
    <source>
        <dbReference type="EMBL" id="SFP93790.1"/>
    </source>
</evidence>
<accession>A0A1I5UES1</accession>
<name>A0A1I5UES1_9BACT</name>
<dbReference type="Gene3D" id="3.90.550.10">
    <property type="entry name" value="Spore Coat Polysaccharide Biosynthesis Protein SpsA, Chain A"/>
    <property type="match status" value="1"/>
</dbReference>
<dbReference type="Proteomes" id="UP000199031">
    <property type="component" value="Unassembled WGS sequence"/>
</dbReference>
<dbReference type="InterPro" id="IPR001173">
    <property type="entry name" value="Glyco_trans_2-like"/>
</dbReference>
<dbReference type="PANTHER" id="PTHR43685:SF2">
    <property type="entry name" value="GLYCOSYLTRANSFERASE 2-LIKE DOMAIN-CONTAINING PROTEIN"/>
    <property type="match status" value="1"/>
</dbReference>
<dbReference type="PANTHER" id="PTHR43685">
    <property type="entry name" value="GLYCOSYLTRANSFERASE"/>
    <property type="match status" value="1"/>
</dbReference>
<dbReference type="EMBL" id="FOXQ01000003">
    <property type="protein sequence ID" value="SFP93790.1"/>
    <property type="molecule type" value="Genomic_DNA"/>
</dbReference>
<organism evidence="2 3">
    <name type="scientific">Parafilimonas terrae</name>
    <dbReference type="NCBI Taxonomy" id="1465490"/>
    <lineage>
        <taxon>Bacteria</taxon>
        <taxon>Pseudomonadati</taxon>
        <taxon>Bacteroidota</taxon>
        <taxon>Chitinophagia</taxon>
        <taxon>Chitinophagales</taxon>
        <taxon>Chitinophagaceae</taxon>
        <taxon>Parafilimonas</taxon>
    </lineage>
</organism>
<dbReference type="InterPro" id="IPR029044">
    <property type="entry name" value="Nucleotide-diphossugar_trans"/>
</dbReference>
<protein>
    <submittedName>
        <fullName evidence="2">Glycosyl transferase family 2</fullName>
    </submittedName>
</protein>
<feature type="domain" description="Glycosyltransferase 2-like" evidence="1">
    <location>
        <begin position="4"/>
        <end position="125"/>
    </location>
</feature>
<keyword evidence="2" id="KW-0808">Transferase</keyword>
<dbReference type="RefSeq" id="WP_090656926.1">
    <property type="nucleotide sequence ID" value="NZ_FOXQ01000003.1"/>
</dbReference>
<dbReference type="STRING" id="1465490.SAMN05444277_103250"/>
<dbReference type="GO" id="GO:0016740">
    <property type="term" value="F:transferase activity"/>
    <property type="evidence" value="ECO:0007669"/>
    <property type="project" value="UniProtKB-KW"/>
</dbReference>
<proteinExistence type="predicted"/>